<accession>A0A061B7W4</accession>
<evidence type="ECO:0000313" key="2">
    <source>
        <dbReference type="EMBL" id="CDR45481.1"/>
    </source>
</evidence>
<proteinExistence type="predicted"/>
<name>A0A061B7W4_RHOTO</name>
<dbReference type="EMBL" id="LK052946">
    <property type="protein sequence ID" value="CDR45481.1"/>
    <property type="molecule type" value="Genomic_DNA"/>
</dbReference>
<sequence>MAEPGEAVSRELEVVDEGEPLLCARRLAQALPVLTWFLSAILKRRAAIVDATGPASPRQLMRDRRCEDDARGWESVSIRLRTLLFTRPGLFASPSLVPPSFVDRSSRDVAEAGTRTVALRSSSLSLLLLPHLARSVFNGSFALPRLLYSLDTRPSPLEHHAPPLAPPPLLHPSRPAPRPARPRPILNRQHPRLLQDLLRLHPHAVRRYQAGRGGIVACLVRGWGVHERLEELLGSDLLEPCGRRQGPAAMGRRLLVRRLDFVHVGPGSLVRRCQGRHGARNHRLAARHLDRRSLRVVDRHRRRSVRHRPPRLVLDLRRRQTRLHLALRLDWRRHTRHRRLPRGWAESLGPQEV</sequence>
<evidence type="ECO:0000256" key="1">
    <source>
        <dbReference type="SAM" id="MobiDB-lite"/>
    </source>
</evidence>
<dbReference type="AlphaFoldDB" id="A0A061B7W4"/>
<organism evidence="2">
    <name type="scientific">Rhodotorula toruloides</name>
    <name type="common">Yeast</name>
    <name type="synonym">Rhodosporidium toruloides</name>
    <dbReference type="NCBI Taxonomy" id="5286"/>
    <lineage>
        <taxon>Eukaryota</taxon>
        <taxon>Fungi</taxon>
        <taxon>Dikarya</taxon>
        <taxon>Basidiomycota</taxon>
        <taxon>Pucciniomycotina</taxon>
        <taxon>Microbotryomycetes</taxon>
        <taxon>Sporidiobolales</taxon>
        <taxon>Sporidiobolaceae</taxon>
        <taxon>Rhodotorula</taxon>
    </lineage>
</organism>
<feature type="compositionally biased region" description="Pro residues" evidence="1">
    <location>
        <begin position="163"/>
        <end position="179"/>
    </location>
</feature>
<protein>
    <submittedName>
        <fullName evidence="2">RHTO0S11e00650g1_1</fullName>
    </submittedName>
</protein>
<feature type="region of interest" description="Disordered" evidence="1">
    <location>
        <begin position="158"/>
        <end position="187"/>
    </location>
</feature>
<reference evidence="2" key="1">
    <citation type="journal article" date="2014" name="Genome Announc.">
        <title>Draft genome sequence of Rhodosporidium toruloides CECT1137, an oleaginous yeast of biotechnological interest.</title>
        <authorList>
            <person name="Morin N."/>
            <person name="Calcas X."/>
            <person name="Devillers H."/>
            <person name="Durrens P."/>
            <person name="Sherman D.J."/>
            <person name="Nicaud J.-M."/>
            <person name="Neuveglise C."/>
        </authorList>
    </citation>
    <scope>NUCLEOTIDE SEQUENCE</scope>
    <source>
        <strain evidence="2">CECT1137</strain>
    </source>
</reference>
<gene>
    <name evidence="2" type="ORF">RHTO0S_11e00650g</name>
</gene>